<sequence length="223" mass="26475">MIGLDQFHHIFRDKMQFFFDTSAILARILLLIAIFFGLKNYRIVQKKEKWYLFYLLFVFFIEYASLTVAKIKINEGSNAFLYPCYIAGEFFTITGIFIKKLNFSRHYFIVTGILSLFFLTADKVLIHFQYNNDYSKAVSNIIMISIIGFSLIQDIKNVKNKNPFQNIDKIFFLYFTISIFIFILQQQLLSFPISYFSALWIINNILIIIVYSFFIYTLLKLKK</sequence>
<dbReference type="RefSeq" id="WP_166668228.1">
    <property type="nucleotide sequence ID" value="NZ_SOEO01000002.1"/>
</dbReference>
<proteinExistence type="predicted"/>
<organism evidence="2 3">
    <name type="scientific">Epilithonimonas xixisoli</name>
    <dbReference type="NCBI Taxonomy" id="1476462"/>
    <lineage>
        <taxon>Bacteria</taxon>
        <taxon>Pseudomonadati</taxon>
        <taxon>Bacteroidota</taxon>
        <taxon>Flavobacteriia</taxon>
        <taxon>Flavobacteriales</taxon>
        <taxon>Weeksellaceae</taxon>
        <taxon>Chryseobacterium group</taxon>
        <taxon>Epilithonimonas</taxon>
    </lineage>
</organism>
<keyword evidence="3" id="KW-1185">Reference proteome</keyword>
<evidence type="ECO:0000313" key="2">
    <source>
        <dbReference type="EMBL" id="TDX84911.1"/>
    </source>
</evidence>
<evidence type="ECO:0008006" key="4">
    <source>
        <dbReference type="Google" id="ProtNLM"/>
    </source>
</evidence>
<dbReference type="AlphaFoldDB" id="A0A4R8IC11"/>
<protein>
    <recommendedName>
        <fullName evidence="4">YhhN-like protein</fullName>
    </recommendedName>
</protein>
<dbReference type="EMBL" id="SOEO01000002">
    <property type="protein sequence ID" value="TDX84911.1"/>
    <property type="molecule type" value="Genomic_DNA"/>
</dbReference>
<keyword evidence="1" id="KW-0472">Membrane</keyword>
<keyword evidence="1" id="KW-1133">Transmembrane helix</keyword>
<feature type="transmembrane region" description="Helical" evidence="1">
    <location>
        <begin position="17"/>
        <end position="38"/>
    </location>
</feature>
<feature type="transmembrane region" description="Helical" evidence="1">
    <location>
        <begin position="134"/>
        <end position="152"/>
    </location>
</feature>
<gene>
    <name evidence="2" type="ORF">B0I22_2553</name>
</gene>
<evidence type="ECO:0000313" key="3">
    <source>
        <dbReference type="Proteomes" id="UP000295313"/>
    </source>
</evidence>
<feature type="transmembrane region" description="Helical" evidence="1">
    <location>
        <begin position="50"/>
        <end position="73"/>
    </location>
</feature>
<feature type="transmembrane region" description="Helical" evidence="1">
    <location>
        <begin position="195"/>
        <end position="219"/>
    </location>
</feature>
<dbReference type="Proteomes" id="UP000295313">
    <property type="component" value="Unassembled WGS sequence"/>
</dbReference>
<comment type="caution">
    <text evidence="2">The sequence shown here is derived from an EMBL/GenBank/DDBJ whole genome shotgun (WGS) entry which is preliminary data.</text>
</comment>
<feature type="transmembrane region" description="Helical" evidence="1">
    <location>
        <begin position="79"/>
        <end position="98"/>
    </location>
</feature>
<feature type="transmembrane region" description="Helical" evidence="1">
    <location>
        <begin position="107"/>
        <end position="128"/>
    </location>
</feature>
<feature type="transmembrane region" description="Helical" evidence="1">
    <location>
        <begin position="172"/>
        <end position="189"/>
    </location>
</feature>
<keyword evidence="1" id="KW-0812">Transmembrane</keyword>
<reference evidence="2 3" key="1">
    <citation type="submission" date="2019-03" db="EMBL/GenBank/DDBJ databases">
        <title>Genomic Encyclopedia of Type Strains, Phase III (KMG-III): the genomes of soil and plant-associated and newly described type strains.</title>
        <authorList>
            <person name="Whitman W."/>
        </authorList>
    </citation>
    <scope>NUCLEOTIDE SEQUENCE [LARGE SCALE GENOMIC DNA]</scope>
    <source>
        <strain evidence="2 3">CGMCC 1.12802</strain>
    </source>
</reference>
<evidence type="ECO:0000256" key="1">
    <source>
        <dbReference type="SAM" id="Phobius"/>
    </source>
</evidence>
<accession>A0A4R8IC11</accession>
<name>A0A4R8IC11_9FLAO</name>